<comment type="caution">
    <text evidence="7">The sequence shown here is derived from an EMBL/GenBank/DDBJ whole genome shotgun (WGS) entry which is preliminary data.</text>
</comment>
<dbReference type="InterPro" id="IPR008381">
    <property type="entry name" value="SDHAF3/Sdh7"/>
</dbReference>
<organism evidence="7 8">
    <name type="scientific">Microctonus hyperodae</name>
    <name type="common">Parasitoid wasp</name>
    <dbReference type="NCBI Taxonomy" id="165561"/>
    <lineage>
        <taxon>Eukaryota</taxon>
        <taxon>Metazoa</taxon>
        <taxon>Ecdysozoa</taxon>
        <taxon>Arthropoda</taxon>
        <taxon>Hexapoda</taxon>
        <taxon>Insecta</taxon>
        <taxon>Pterygota</taxon>
        <taxon>Neoptera</taxon>
        <taxon>Endopterygota</taxon>
        <taxon>Hymenoptera</taxon>
        <taxon>Apocrita</taxon>
        <taxon>Ichneumonoidea</taxon>
        <taxon>Braconidae</taxon>
        <taxon>Euphorinae</taxon>
        <taxon>Microctonus</taxon>
    </lineage>
</organism>
<dbReference type="PANTHER" id="PTHR13137:SF6">
    <property type="entry name" value="SUCCINATE DEHYDROGENASE ASSEMBLY FACTOR 3, MITOCHONDRIAL"/>
    <property type="match status" value="1"/>
</dbReference>
<comment type="subunit">
    <text evidence="6">Interacts with the iron-sulfur protein subunit within the SDH catalytic dimer.</text>
</comment>
<reference evidence="7" key="1">
    <citation type="journal article" date="2023" name="bioRxiv">
        <title>Scaffold-level genome assemblies of two parasitoid biocontrol wasps reveal the parthenogenesis mechanism and an associated novel virus.</title>
        <authorList>
            <person name="Inwood S."/>
            <person name="Skelly J."/>
            <person name="Guhlin J."/>
            <person name="Harrop T."/>
            <person name="Goldson S."/>
            <person name="Dearden P."/>
        </authorList>
    </citation>
    <scope>NUCLEOTIDE SEQUENCE</scope>
    <source>
        <strain evidence="7">Lincoln</strain>
        <tissue evidence="7">Whole body</tissue>
    </source>
</reference>
<evidence type="ECO:0000256" key="4">
    <source>
        <dbReference type="ARBA" id="ARBA00023128"/>
    </source>
</evidence>
<keyword evidence="8" id="KW-1185">Reference proteome</keyword>
<dbReference type="PANTHER" id="PTHR13137">
    <property type="entry name" value="DC11 ACN9 HOMOLOG"/>
    <property type="match status" value="1"/>
</dbReference>
<accession>A0AA39L0E7</accession>
<comment type="function">
    <text evidence="6">Plays an essential role in the assembly of succinate dehydrogenase (SDH), an enzyme complex (also referred to as respiratory complex II) that is a component of both the tricarboxylic acid (TCA) cycle and the mitochondrial electron transport chain, and which couples the oxidation of succinate to fumarate with the reduction of ubiquinone (coenzyme Q) to ubiquinol. Promotes maturation of the iron-sulfur protein subunit of the SDH catalytic dimer, protecting it from the deleterious effects of oxidants. May act together with SDHAF1.</text>
</comment>
<evidence type="ECO:0000256" key="1">
    <source>
        <dbReference type="ARBA" id="ARBA00004305"/>
    </source>
</evidence>
<evidence type="ECO:0000256" key="5">
    <source>
        <dbReference type="ARBA" id="ARBA00023186"/>
    </source>
</evidence>
<dbReference type="Pfam" id="PF13233">
    <property type="entry name" value="Complex1_LYR_2"/>
    <property type="match status" value="1"/>
</dbReference>
<dbReference type="GO" id="GO:0005759">
    <property type="term" value="C:mitochondrial matrix"/>
    <property type="evidence" value="ECO:0007669"/>
    <property type="project" value="UniProtKB-SubCell"/>
</dbReference>
<dbReference type="GO" id="GO:0034553">
    <property type="term" value="P:mitochondrial respiratory chain complex II assembly"/>
    <property type="evidence" value="ECO:0007669"/>
    <property type="project" value="UniProtKB-UniRule"/>
</dbReference>
<evidence type="ECO:0000256" key="3">
    <source>
        <dbReference type="ARBA" id="ARBA00022946"/>
    </source>
</evidence>
<evidence type="ECO:0000256" key="6">
    <source>
        <dbReference type="RuleBase" id="RU368039"/>
    </source>
</evidence>
<gene>
    <name evidence="7" type="ORF">PV327_006112</name>
</gene>
<dbReference type="EMBL" id="JAQQBR010000003">
    <property type="protein sequence ID" value="KAK0180474.1"/>
    <property type="molecule type" value="Genomic_DNA"/>
</dbReference>
<evidence type="ECO:0000313" key="8">
    <source>
        <dbReference type="Proteomes" id="UP001168972"/>
    </source>
</evidence>
<evidence type="ECO:0000256" key="2">
    <source>
        <dbReference type="ARBA" id="ARBA00006020"/>
    </source>
</evidence>
<dbReference type="GO" id="GO:0006105">
    <property type="term" value="P:succinate metabolic process"/>
    <property type="evidence" value="ECO:0007669"/>
    <property type="project" value="TreeGrafter"/>
</dbReference>
<reference evidence="7" key="2">
    <citation type="submission" date="2023-03" db="EMBL/GenBank/DDBJ databases">
        <authorList>
            <person name="Inwood S.N."/>
            <person name="Skelly J.G."/>
            <person name="Guhlin J."/>
            <person name="Harrop T.W.R."/>
            <person name="Goldson S.G."/>
            <person name="Dearden P.K."/>
        </authorList>
    </citation>
    <scope>NUCLEOTIDE SEQUENCE</scope>
    <source>
        <strain evidence="7">Lincoln</strain>
        <tissue evidence="7">Whole body</tissue>
    </source>
</reference>
<keyword evidence="4 6" id="KW-0496">Mitochondrion</keyword>
<comment type="subcellular location">
    <subcellularLocation>
        <location evidence="1 6">Mitochondrion matrix</location>
    </subcellularLocation>
</comment>
<proteinExistence type="inferred from homology"/>
<name>A0AA39L0E7_MICHY</name>
<dbReference type="AlphaFoldDB" id="A0AA39L0E7"/>
<keyword evidence="5 6" id="KW-0143">Chaperone</keyword>
<comment type="similarity">
    <text evidence="2 6">Belongs to the complex I LYR family. SDHAF3 subfamily.</text>
</comment>
<dbReference type="CDD" id="cd20270">
    <property type="entry name" value="Complex1_LYR_SDHAF3_LYRM10"/>
    <property type="match status" value="1"/>
</dbReference>
<dbReference type="GO" id="GO:0005758">
    <property type="term" value="C:mitochondrial intermembrane space"/>
    <property type="evidence" value="ECO:0007669"/>
    <property type="project" value="TreeGrafter"/>
</dbReference>
<dbReference type="Proteomes" id="UP001168972">
    <property type="component" value="Unassembled WGS sequence"/>
</dbReference>
<protein>
    <recommendedName>
        <fullName evidence="6">Succinate dehydrogenase assembly factor 3</fullName>
        <shortName evidence="6">SDH assembly factor 3</shortName>
        <shortName evidence="6">SDHAF3</shortName>
    </recommendedName>
</protein>
<sequence length="115" mass="13414">MNSPSHIQRVRILYKTILKLHRGLPAEMQSLGNNYVRDEFRRHKNCNSSQTDIFMNEWVQYTLSLAEQLGLHGPVDAENKLGKNLRKEDLQQLRDEQIYQLYELMLASSGKPSQV</sequence>
<keyword evidence="3" id="KW-0809">Transit peptide</keyword>
<evidence type="ECO:0000313" key="7">
    <source>
        <dbReference type="EMBL" id="KAK0180474.1"/>
    </source>
</evidence>